<dbReference type="PANTHER" id="PTHR23183">
    <property type="entry name" value="NOP14"/>
    <property type="match status" value="1"/>
</dbReference>
<feature type="region of interest" description="Disordered" evidence="7">
    <location>
        <begin position="893"/>
        <end position="913"/>
    </location>
</feature>
<keyword evidence="9" id="KW-1185">Reference proteome</keyword>
<feature type="compositionally biased region" description="Acidic residues" evidence="7">
    <location>
        <begin position="182"/>
        <end position="195"/>
    </location>
</feature>
<keyword evidence="3" id="KW-0690">Ribosome biogenesis</keyword>
<feature type="compositionally biased region" description="Acidic residues" evidence="7">
    <location>
        <begin position="435"/>
        <end position="444"/>
    </location>
</feature>
<feature type="region of interest" description="Disordered" evidence="7">
    <location>
        <begin position="81"/>
        <end position="101"/>
    </location>
</feature>
<evidence type="ECO:0000256" key="2">
    <source>
        <dbReference type="ARBA" id="ARBA00007466"/>
    </source>
</evidence>
<keyword evidence="5" id="KW-0539">Nucleus</keyword>
<evidence type="ECO:0000256" key="5">
    <source>
        <dbReference type="ARBA" id="ARBA00023242"/>
    </source>
</evidence>
<feature type="compositionally biased region" description="Basic and acidic residues" evidence="7">
    <location>
        <begin position="221"/>
        <end position="231"/>
    </location>
</feature>
<keyword evidence="4" id="KW-0698">rRNA processing</keyword>
<accession>A0A2A9PFV4</accession>
<dbReference type="Proteomes" id="UP000037136">
    <property type="component" value="Unassembled WGS sequence"/>
</dbReference>
<dbReference type="InterPro" id="IPR007276">
    <property type="entry name" value="Nop14"/>
</dbReference>
<name>A0A2A9PFV4_OPHUN</name>
<feature type="region of interest" description="Disordered" evidence="7">
    <location>
        <begin position="237"/>
        <end position="256"/>
    </location>
</feature>
<reference evidence="8 9" key="2">
    <citation type="journal article" date="2017" name="Sci. Rep.">
        <title>Ant-infecting Ophiocordyceps genomes reveal a high diversity of potential behavioral manipulation genes and a possible major role for enterotoxins.</title>
        <authorList>
            <person name="de Bekker C."/>
            <person name="Ohm R.A."/>
            <person name="Evans H.C."/>
            <person name="Brachmann A."/>
            <person name="Hughes D.P."/>
        </authorList>
    </citation>
    <scope>NUCLEOTIDE SEQUENCE [LARGE SCALE GENOMIC DNA]</scope>
    <source>
        <strain evidence="8 9">SC16a</strain>
    </source>
</reference>
<evidence type="ECO:0000256" key="7">
    <source>
        <dbReference type="SAM" id="MobiDB-lite"/>
    </source>
</evidence>
<comment type="similarity">
    <text evidence="2">Belongs to the NOP14 family.</text>
</comment>
<feature type="region of interest" description="Disordered" evidence="7">
    <location>
        <begin position="272"/>
        <end position="480"/>
    </location>
</feature>
<feature type="region of interest" description="Disordered" evidence="7">
    <location>
        <begin position="1"/>
        <end position="42"/>
    </location>
</feature>
<comment type="caution">
    <text evidence="8">The sequence shown here is derived from an EMBL/GenBank/DDBJ whole genome shotgun (WGS) entry which is preliminary data.</text>
</comment>
<proteinExistence type="inferred from homology"/>
<dbReference type="GO" id="GO:0032040">
    <property type="term" value="C:small-subunit processome"/>
    <property type="evidence" value="ECO:0007669"/>
    <property type="project" value="InterPro"/>
</dbReference>
<dbReference type="EMBL" id="LAZP02000174">
    <property type="protein sequence ID" value="PFH59767.1"/>
    <property type="molecule type" value="Genomic_DNA"/>
</dbReference>
<evidence type="ECO:0000256" key="4">
    <source>
        <dbReference type="ARBA" id="ARBA00022552"/>
    </source>
</evidence>
<comment type="subcellular location">
    <subcellularLocation>
        <location evidence="1">Nucleus</location>
        <location evidence="1">Nucleolus</location>
    </subcellularLocation>
</comment>
<evidence type="ECO:0008006" key="10">
    <source>
        <dbReference type="Google" id="ProtNLM"/>
    </source>
</evidence>
<evidence type="ECO:0000313" key="8">
    <source>
        <dbReference type="EMBL" id="PFH59767.1"/>
    </source>
</evidence>
<evidence type="ECO:0000256" key="1">
    <source>
        <dbReference type="ARBA" id="ARBA00004604"/>
    </source>
</evidence>
<dbReference type="STRING" id="268505.A0A2A9PFV4"/>
<feature type="compositionally biased region" description="Basic and acidic residues" evidence="7">
    <location>
        <begin position="893"/>
        <end position="906"/>
    </location>
</feature>
<comment type="function">
    <text evidence="6">Involved in nucleolar processing of pre-18S ribosomal RNA. Has a role in the nuclear export of 40S pre-ribosomal subunit to the cytoplasm.</text>
</comment>
<dbReference type="OrthoDB" id="441771at2759"/>
<evidence type="ECO:0000313" key="9">
    <source>
        <dbReference type="Proteomes" id="UP000037136"/>
    </source>
</evidence>
<dbReference type="GO" id="GO:0030490">
    <property type="term" value="P:maturation of SSU-rRNA"/>
    <property type="evidence" value="ECO:0007669"/>
    <property type="project" value="TreeGrafter"/>
</dbReference>
<protein>
    <recommendedName>
        <fullName evidence="10">Nop14-like family protein</fullName>
    </recommendedName>
</protein>
<reference evidence="8 9" key="1">
    <citation type="journal article" date="2015" name="BMC Genomics">
        <title>Gene expression during zombie ant biting behavior reflects the complexity underlying fungal parasitic behavioral manipulation.</title>
        <authorList>
            <person name="de Bekker C."/>
            <person name="Ohm R.A."/>
            <person name="Loreto R.G."/>
            <person name="Sebastian A."/>
            <person name="Albert I."/>
            <person name="Merrow M."/>
            <person name="Brachmann A."/>
            <person name="Hughes D.P."/>
        </authorList>
    </citation>
    <scope>NUCLEOTIDE SEQUENCE [LARGE SCALE GENOMIC DNA]</scope>
    <source>
        <strain evidence="8 9">SC16a</strain>
    </source>
</reference>
<dbReference type="AlphaFoldDB" id="A0A2A9PFV4"/>
<dbReference type="Pfam" id="PF04147">
    <property type="entry name" value="Nop14"/>
    <property type="match status" value="1"/>
</dbReference>
<evidence type="ECO:0000256" key="3">
    <source>
        <dbReference type="ARBA" id="ARBA00022517"/>
    </source>
</evidence>
<feature type="compositionally biased region" description="Basic and acidic residues" evidence="7">
    <location>
        <begin position="31"/>
        <end position="42"/>
    </location>
</feature>
<feature type="region of interest" description="Disordered" evidence="7">
    <location>
        <begin position="176"/>
        <end position="231"/>
    </location>
</feature>
<feature type="compositionally biased region" description="Basic and acidic residues" evidence="7">
    <location>
        <begin position="294"/>
        <end position="351"/>
    </location>
</feature>
<organism evidence="8 9">
    <name type="scientific">Ophiocordyceps unilateralis</name>
    <name type="common">Zombie-ant fungus</name>
    <name type="synonym">Torrubia unilateralis</name>
    <dbReference type="NCBI Taxonomy" id="268505"/>
    <lineage>
        <taxon>Eukaryota</taxon>
        <taxon>Fungi</taxon>
        <taxon>Dikarya</taxon>
        <taxon>Ascomycota</taxon>
        <taxon>Pezizomycotina</taxon>
        <taxon>Sordariomycetes</taxon>
        <taxon>Hypocreomycetidae</taxon>
        <taxon>Hypocreales</taxon>
        <taxon>Ophiocordycipitaceae</taxon>
        <taxon>Ophiocordyceps</taxon>
    </lineage>
</organism>
<dbReference type="PANTHER" id="PTHR23183:SF0">
    <property type="entry name" value="NUCLEOLAR PROTEIN 14"/>
    <property type="match status" value="1"/>
</dbReference>
<sequence>MAGSQLKRLKATLRDQGITGPQQSKKQKRKAAQDSRARGEKKLQRGLVLDEIRQQFNPFDLKHAARGPKFEVTTIRPATGDAARGIKGRPTQTRAAGEERRRQTLLVEMQRRNKVGGILDRRFGENDPTMAPEEKMLERFALEKQRIHKKSSLFDLEDDEPSEVELTHMGKSLTFEEKPIDDFNEEDLDAADDSDGSVRERQRLKRVRSMAAGAGEEEAEQPERKKSKKEVMQEIIAKSKMYKNERQAAKEDDDDVRAELDKQLCDIQLLLSTAGKNAKRPDVSDAPVSTIAGTDRDAFEKNYDLQVKRLAQDRRAQPTERTKTDEERAAEEAEKLQKLEERRQKRMRGEEVSDSESSEDRNNDGENPATATHEEDDEDEFGLGSGLKTRPTATQLGFDDEDDFFIDENLVASGSDAEPVDSDEEGDDSPVQGEADADEDEEDEFTKGLLNEEEARDPIFKSASCPKASTVSKSDDDDRLPFTFPCPQSHEEFESMTQAFPRNSLPMIVQRIRALYHPKLDSRNKERLAGFAVALVDFVSSPWVEGTSPSFSVLESLVRHIHSLAKMFPVEIGSRFRYHIRTMGRERPLALRPSDLILLTAVGTIFPTSDHFHQVVTPAMLVMGWYLGQCVPREMSDYAVGVFLSILSLQYQHLSKRYVPEVINFCLNTLCALSPIRPRNELGNFPQHEPPRGTRIEHAQAIPLRRLRLTDCVSVPVEGKQAASLKVALFDTCIRVLEGAAELWSGKSAFHETFEQAAKVMEHSRSGDCRVHLPGELLDRAEKVEAKLGRMLRLAQLSRRPLELHHHRPLAIKTFVPKFEETFDPAKHYDPDRERAELAKLKAEHKKERKGLMRELRKDANFMAREKLRIKKAKDEAYEKKYKRLIAEIQGEEGREANAYEREKQARQRANKR</sequence>
<feature type="compositionally biased region" description="Acidic residues" evidence="7">
    <location>
        <begin position="418"/>
        <end position="428"/>
    </location>
</feature>
<gene>
    <name evidence="8" type="ORF">XA68_11898</name>
</gene>
<dbReference type="GO" id="GO:0030692">
    <property type="term" value="C:Noc4p-Nop14p complex"/>
    <property type="evidence" value="ECO:0007669"/>
    <property type="project" value="TreeGrafter"/>
</dbReference>
<evidence type="ECO:0000256" key="6">
    <source>
        <dbReference type="ARBA" id="ARBA00024695"/>
    </source>
</evidence>